<dbReference type="InterPro" id="IPR001647">
    <property type="entry name" value="HTH_TetR"/>
</dbReference>
<protein>
    <submittedName>
        <fullName evidence="4">Transcriptional regulator, TetR family</fullName>
    </submittedName>
</protein>
<dbReference type="InterPro" id="IPR050624">
    <property type="entry name" value="HTH-type_Tx_Regulator"/>
</dbReference>
<reference evidence="4 5" key="1">
    <citation type="journal article" date="2011" name="Stand. Genomic Sci.">
        <title>Complete genome sequence of the filamentous gliding predatory bacterium Herpetosiphon aurantiacus type strain (114-95(T)).</title>
        <authorList>
            <person name="Kiss H."/>
            <person name="Nett M."/>
            <person name="Domin N."/>
            <person name="Martin K."/>
            <person name="Maresca J.A."/>
            <person name="Copeland A."/>
            <person name="Lapidus A."/>
            <person name="Lucas S."/>
            <person name="Berry K.W."/>
            <person name="Glavina Del Rio T."/>
            <person name="Dalin E."/>
            <person name="Tice H."/>
            <person name="Pitluck S."/>
            <person name="Richardson P."/>
            <person name="Bruce D."/>
            <person name="Goodwin L."/>
            <person name="Han C."/>
            <person name="Detter J.C."/>
            <person name="Schmutz J."/>
            <person name="Brettin T."/>
            <person name="Land M."/>
            <person name="Hauser L."/>
            <person name="Kyrpides N.C."/>
            <person name="Ivanova N."/>
            <person name="Goker M."/>
            <person name="Woyke T."/>
            <person name="Klenk H.P."/>
            <person name="Bryant D.A."/>
        </authorList>
    </citation>
    <scope>NUCLEOTIDE SEQUENCE [LARGE SCALE GENOMIC DNA]</scope>
    <source>
        <strain evidence="5">ATCC 23779 / DSM 785 / 114-95</strain>
    </source>
</reference>
<accession>A9B6T5</accession>
<dbReference type="STRING" id="316274.Haur_1751"/>
<keyword evidence="5" id="KW-1185">Reference proteome</keyword>
<dbReference type="eggNOG" id="COG1309">
    <property type="taxonomic scope" value="Bacteria"/>
</dbReference>
<dbReference type="Pfam" id="PF00440">
    <property type="entry name" value="TetR_N"/>
    <property type="match status" value="1"/>
</dbReference>
<dbReference type="PRINTS" id="PR00455">
    <property type="entry name" value="HTHTETR"/>
</dbReference>
<feature type="domain" description="HTH tetR-type" evidence="3">
    <location>
        <begin position="9"/>
        <end position="69"/>
    </location>
</feature>
<organism evidence="4 5">
    <name type="scientific">Herpetosiphon aurantiacus (strain ATCC 23779 / DSM 785 / 114-95)</name>
    <dbReference type="NCBI Taxonomy" id="316274"/>
    <lineage>
        <taxon>Bacteria</taxon>
        <taxon>Bacillati</taxon>
        <taxon>Chloroflexota</taxon>
        <taxon>Chloroflexia</taxon>
        <taxon>Herpetosiphonales</taxon>
        <taxon>Herpetosiphonaceae</taxon>
        <taxon>Herpetosiphon</taxon>
    </lineage>
</organism>
<name>A9B6T5_HERA2</name>
<dbReference type="HOGENOM" id="CLU_087539_3_1_0"/>
<evidence type="ECO:0000256" key="2">
    <source>
        <dbReference type="PROSITE-ProRule" id="PRU00335"/>
    </source>
</evidence>
<dbReference type="InParanoid" id="A9B6T5"/>
<dbReference type="PANTHER" id="PTHR43479:SF7">
    <property type="entry name" value="TETR-FAMILY TRANSCRIPTIONAL REGULATOR"/>
    <property type="match status" value="1"/>
</dbReference>
<dbReference type="BioCyc" id="HAUR316274:GHYA-1778-MONOMER"/>
<dbReference type="KEGG" id="hau:Haur_1751"/>
<dbReference type="Gene3D" id="1.10.357.10">
    <property type="entry name" value="Tetracycline Repressor, domain 2"/>
    <property type="match status" value="1"/>
</dbReference>
<dbReference type="EMBL" id="CP000875">
    <property type="protein sequence ID" value="ABX04394.1"/>
    <property type="molecule type" value="Genomic_DNA"/>
</dbReference>
<gene>
    <name evidence="4" type="ordered locus">Haur_1751</name>
</gene>
<evidence type="ECO:0000313" key="5">
    <source>
        <dbReference type="Proteomes" id="UP000000787"/>
    </source>
</evidence>
<proteinExistence type="predicted"/>
<evidence type="ECO:0000313" key="4">
    <source>
        <dbReference type="EMBL" id="ABX04394.1"/>
    </source>
</evidence>
<evidence type="ECO:0000256" key="1">
    <source>
        <dbReference type="ARBA" id="ARBA00023125"/>
    </source>
</evidence>
<feature type="DNA-binding region" description="H-T-H motif" evidence="2">
    <location>
        <begin position="32"/>
        <end position="51"/>
    </location>
</feature>
<dbReference type="SUPFAM" id="SSF46689">
    <property type="entry name" value="Homeodomain-like"/>
    <property type="match status" value="1"/>
</dbReference>
<sequence>MQQEDIRIQRTLKALRQAFIELIIEQGYEAVTVRAIIQRANVGNKTFYRHYPDKEALLYAVVGEMLIEGQQFLIPPDSTVAAEQNTLNAFRFASQYRDVLRVLLRSPIAEQLLGPMIEFGISEGERSFAGRGLPTDLVSYHFVASMMSLMRWWFERGTQYTPDEMAEFVNKLLIRPMSEPST</sequence>
<keyword evidence="1 2" id="KW-0238">DNA-binding</keyword>
<dbReference type="PANTHER" id="PTHR43479">
    <property type="entry name" value="ACREF/ENVCD OPERON REPRESSOR-RELATED"/>
    <property type="match status" value="1"/>
</dbReference>
<dbReference type="GO" id="GO:0003677">
    <property type="term" value="F:DNA binding"/>
    <property type="evidence" value="ECO:0007669"/>
    <property type="project" value="UniProtKB-UniRule"/>
</dbReference>
<dbReference type="PROSITE" id="PS50977">
    <property type="entry name" value="HTH_TETR_2"/>
    <property type="match status" value="1"/>
</dbReference>
<dbReference type="InterPro" id="IPR009057">
    <property type="entry name" value="Homeodomain-like_sf"/>
</dbReference>
<dbReference type="Proteomes" id="UP000000787">
    <property type="component" value="Chromosome"/>
</dbReference>
<evidence type="ECO:0000259" key="3">
    <source>
        <dbReference type="PROSITE" id="PS50977"/>
    </source>
</evidence>
<dbReference type="AlphaFoldDB" id="A9B6T5"/>